<dbReference type="KEGG" id="afs:AFR_15150"/>
<dbReference type="PATRIC" id="fig|1246995.3.peg.3076"/>
<name>U5VWZ5_9ACTN</name>
<accession>U5VWZ5</accession>
<dbReference type="STRING" id="1246995.AFR_15150"/>
<dbReference type="RefSeq" id="WP_023361371.1">
    <property type="nucleotide sequence ID" value="NC_022657.1"/>
</dbReference>
<sequence length="115" mass="12471">MTPEELTLVCAAEELEIAARRWTPIWVVCVGAHPYVRSWYRRDTGWFAHVLKAGRAAVRVPGLQIDVTVEDIGALPAGLRSDIDAAYRTKYGRYGAGGVGPMVTDAAAATTLRLS</sequence>
<dbReference type="Proteomes" id="UP000017746">
    <property type="component" value="Chromosome"/>
</dbReference>
<gene>
    <name evidence="1" type="ORF">AFR_15150</name>
</gene>
<dbReference type="InterPro" id="IPR016888">
    <property type="entry name" value="UCP028498"/>
</dbReference>
<evidence type="ECO:0000313" key="2">
    <source>
        <dbReference type="Proteomes" id="UP000017746"/>
    </source>
</evidence>
<keyword evidence="2" id="KW-1185">Reference proteome</keyword>
<dbReference type="OrthoDB" id="162563at2"/>
<reference evidence="1 2" key="1">
    <citation type="journal article" date="2014" name="J. Biotechnol.">
        <title>Complete genome sequence of the actinobacterium Actinoplanes friuliensis HAG 010964, producer of the lipopeptide antibiotic friulimycin.</title>
        <authorList>
            <person name="Ruckert C."/>
            <person name="Szczepanowski R."/>
            <person name="Albersmeier A."/>
            <person name="Goesmann A."/>
            <person name="Fischer N."/>
            <person name="Steinkamper A."/>
            <person name="Puhler A."/>
            <person name="Biener R."/>
            <person name="Schwartz D."/>
            <person name="Kalinowski J."/>
        </authorList>
    </citation>
    <scope>NUCLEOTIDE SEQUENCE [LARGE SCALE GENOMIC DNA]</scope>
    <source>
        <strain evidence="1 2">DSM 7358</strain>
    </source>
</reference>
<dbReference type="HOGENOM" id="CLU_133265_1_0_11"/>
<dbReference type="Pfam" id="PF10012">
    <property type="entry name" value="DUF2255"/>
    <property type="match status" value="1"/>
</dbReference>
<dbReference type="eggNOG" id="COG4334">
    <property type="taxonomic scope" value="Bacteria"/>
</dbReference>
<proteinExistence type="predicted"/>
<protein>
    <recommendedName>
        <fullName evidence="3">DUF2255 family protein</fullName>
    </recommendedName>
</protein>
<evidence type="ECO:0008006" key="3">
    <source>
        <dbReference type="Google" id="ProtNLM"/>
    </source>
</evidence>
<organism evidence="1 2">
    <name type="scientific">Actinoplanes friuliensis DSM 7358</name>
    <dbReference type="NCBI Taxonomy" id="1246995"/>
    <lineage>
        <taxon>Bacteria</taxon>
        <taxon>Bacillati</taxon>
        <taxon>Actinomycetota</taxon>
        <taxon>Actinomycetes</taxon>
        <taxon>Micromonosporales</taxon>
        <taxon>Micromonosporaceae</taxon>
        <taxon>Actinoplanes</taxon>
    </lineage>
</organism>
<dbReference type="EMBL" id="CP006272">
    <property type="protein sequence ID" value="AGZ41312.1"/>
    <property type="molecule type" value="Genomic_DNA"/>
</dbReference>
<dbReference type="AlphaFoldDB" id="U5VWZ5"/>
<evidence type="ECO:0000313" key="1">
    <source>
        <dbReference type="EMBL" id="AGZ41312.1"/>
    </source>
</evidence>